<dbReference type="Pfam" id="PF13855">
    <property type="entry name" value="LRR_8"/>
    <property type="match status" value="1"/>
</dbReference>
<protein>
    <recommendedName>
        <fullName evidence="4">Leucine-rich repeat protein soc-2 homolog</fullName>
    </recommendedName>
    <alternativeName>
        <fullName evidence="8">Protein soc-2 homolog</fullName>
    </alternativeName>
    <alternativeName>
        <fullName evidence="6 7">protein Sur-8 homolog</fullName>
    </alternativeName>
</protein>
<dbReference type="EMBL" id="JANEYG010000024">
    <property type="protein sequence ID" value="KAJ8918552.1"/>
    <property type="molecule type" value="Genomic_DNA"/>
</dbReference>
<evidence type="ECO:0000256" key="4">
    <source>
        <dbReference type="ARBA" id="ARBA00023904"/>
    </source>
</evidence>
<evidence type="ECO:0000256" key="2">
    <source>
        <dbReference type="ARBA" id="ARBA00022737"/>
    </source>
</evidence>
<dbReference type="SMART" id="SM00369">
    <property type="entry name" value="LRR_TYP"/>
    <property type="match status" value="2"/>
</dbReference>
<dbReference type="InterPro" id="IPR032675">
    <property type="entry name" value="LRR_dom_sf"/>
</dbReference>
<dbReference type="PANTHER" id="PTHR45752:SF187">
    <property type="entry name" value="LEUCINE-RICH REPEAT AND IQ DOMAIN-CONTAINING PROTEIN 4"/>
    <property type="match status" value="1"/>
</dbReference>
<dbReference type="PANTHER" id="PTHR45752">
    <property type="entry name" value="LEUCINE-RICH REPEAT-CONTAINING"/>
    <property type="match status" value="1"/>
</dbReference>
<dbReference type="InterPro" id="IPR050715">
    <property type="entry name" value="LRR-SigEffector_domain"/>
</dbReference>
<sequence length="418" mass="48317">MSSFELISDHSKEKLQEVPKKVLESTNLKMLFLEGNFLYKLPEDFFWKLPRLVWLDLRNNQLESIPKSIAHHEFLENLLLTNNNLKKLPNELGLVPKLKALQVSDNPLLYPARKIIVEGTKAIKTYLKEQYEKTMQTAKATEEKVKYDNSKDKREEEQEELIRVEDLSSSDDNANLKLKYSKAKKKKDAYKEIKQTIKNKLQDPHALQPTLNVQKLSHSNVPKSSEKKIEERKQAEPLRITHRICRNGETISLTSCLDRVGGRSSTGKHHEVEKGLREGWLNQLRILLSDQERILQQERSLKALSDWRTKKRTETPKVFYDNDVNKPSSPPFATYPEYEKMPSRKALAAQLNNFFKEQRLTSKCIGDKGQNLNIDKLINDLVEQLKEMEHTYDSSRSPRSEVAAAEKQIKTVSIGPAV</sequence>
<evidence type="ECO:0000313" key="10">
    <source>
        <dbReference type="EMBL" id="KAJ8918552.1"/>
    </source>
</evidence>
<reference evidence="10 11" key="1">
    <citation type="journal article" date="2023" name="Insect Mol. Biol.">
        <title>Genome sequencing provides insights into the evolution of gene families encoding plant cell wall-degrading enzymes in longhorned beetles.</title>
        <authorList>
            <person name="Shin N.R."/>
            <person name="Okamura Y."/>
            <person name="Kirsch R."/>
            <person name="Pauchet Y."/>
        </authorList>
    </citation>
    <scope>NUCLEOTIDE SEQUENCE [LARGE SCALE GENOMIC DNA]</scope>
    <source>
        <strain evidence="10">EAD_L_NR</strain>
    </source>
</reference>
<comment type="similarity">
    <text evidence="3">Belongs to the SHOC2 family.</text>
</comment>
<organism evidence="10 11">
    <name type="scientific">Exocentrus adspersus</name>
    <dbReference type="NCBI Taxonomy" id="1586481"/>
    <lineage>
        <taxon>Eukaryota</taxon>
        <taxon>Metazoa</taxon>
        <taxon>Ecdysozoa</taxon>
        <taxon>Arthropoda</taxon>
        <taxon>Hexapoda</taxon>
        <taxon>Insecta</taxon>
        <taxon>Pterygota</taxon>
        <taxon>Neoptera</taxon>
        <taxon>Endopterygota</taxon>
        <taxon>Coleoptera</taxon>
        <taxon>Polyphaga</taxon>
        <taxon>Cucujiformia</taxon>
        <taxon>Chrysomeloidea</taxon>
        <taxon>Cerambycidae</taxon>
        <taxon>Lamiinae</taxon>
        <taxon>Acanthocinini</taxon>
        <taxon>Exocentrus</taxon>
    </lineage>
</organism>
<evidence type="ECO:0000256" key="8">
    <source>
        <dbReference type="ARBA" id="ARBA00032455"/>
    </source>
</evidence>
<gene>
    <name evidence="10" type="ORF">NQ315_013057</name>
</gene>
<evidence type="ECO:0000256" key="1">
    <source>
        <dbReference type="ARBA" id="ARBA00022614"/>
    </source>
</evidence>
<evidence type="ECO:0000256" key="7">
    <source>
        <dbReference type="ARBA" id="ARBA00029998"/>
    </source>
</evidence>
<comment type="function">
    <text evidence="5">Acts as a Ras effector and participates in MAPK pathway activation. Probably acts as a regulatory subunit of protein phosphatase that specifically dephosphorylates Raf kinase and stimulate Raf activity at specialized signaling complexes upon Ras activation.</text>
</comment>
<proteinExistence type="inferred from homology"/>
<dbReference type="Proteomes" id="UP001159042">
    <property type="component" value="Unassembled WGS sequence"/>
</dbReference>
<keyword evidence="9" id="KW-0175">Coiled coil</keyword>
<dbReference type="Gene3D" id="3.80.10.10">
    <property type="entry name" value="Ribonuclease Inhibitor"/>
    <property type="match status" value="1"/>
</dbReference>
<evidence type="ECO:0000256" key="3">
    <source>
        <dbReference type="ARBA" id="ARBA00023786"/>
    </source>
</evidence>
<evidence type="ECO:0000256" key="6">
    <source>
        <dbReference type="ARBA" id="ARBA00029588"/>
    </source>
</evidence>
<dbReference type="InterPro" id="IPR001611">
    <property type="entry name" value="Leu-rich_rpt"/>
</dbReference>
<accession>A0AAV8VWW1</accession>
<keyword evidence="2" id="KW-0677">Repeat</keyword>
<dbReference type="InterPro" id="IPR003591">
    <property type="entry name" value="Leu-rich_rpt_typical-subtyp"/>
</dbReference>
<dbReference type="PROSITE" id="PS51450">
    <property type="entry name" value="LRR"/>
    <property type="match status" value="2"/>
</dbReference>
<comment type="caution">
    <text evidence="10">The sequence shown here is derived from an EMBL/GenBank/DDBJ whole genome shotgun (WGS) entry which is preliminary data.</text>
</comment>
<evidence type="ECO:0000313" key="11">
    <source>
        <dbReference type="Proteomes" id="UP001159042"/>
    </source>
</evidence>
<name>A0AAV8VWW1_9CUCU</name>
<evidence type="ECO:0000256" key="5">
    <source>
        <dbReference type="ARBA" id="ARBA00025612"/>
    </source>
</evidence>
<keyword evidence="1" id="KW-0433">Leucine-rich repeat</keyword>
<dbReference type="AlphaFoldDB" id="A0AAV8VWW1"/>
<evidence type="ECO:0000256" key="9">
    <source>
        <dbReference type="SAM" id="Coils"/>
    </source>
</evidence>
<feature type="coiled-coil region" evidence="9">
    <location>
        <begin position="140"/>
        <end position="203"/>
    </location>
</feature>
<dbReference type="SUPFAM" id="SSF52058">
    <property type="entry name" value="L domain-like"/>
    <property type="match status" value="1"/>
</dbReference>
<keyword evidence="11" id="KW-1185">Reference proteome</keyword>
<feature type="non-terminal residue" evidence="10">
    <location>
        <position position="418"/>
    </location>
</feature>